<name>A0ACB7YHR6_9ERIC</name>
<dbReference type="Proteomes" id="UP000828048">
    <property type="component" value="Chromosome 8"/>
</dbReference>
<keyword evidence="2" id="KW-1185">Reference proteome</keyword>
<comment type="caution">
    <text evidence="1">The sequence shown here is derived from an EMBL/GenBank/DDBJ whole genome shotgun (WGS) entry which is preliminary data.</text>
</comment>
<protein>
    <submittedName>
        <fullName evidence="1">Uncharacterized protein</fullName>
    </submittedName>
</protein>
<gene>
    <name evidence="1" type="ORF">Vadar_028299</name>
</gene>
<sequence>METLSTRKRKRPEKKVRYYFSRHSFSEKFDSQSSANMDLNINTKRAALKASTFVVSLVSRTGGKTLFIGSGAITECEGVNGAYISTILTSASLLRSSPELNVVPDDIKVNVYLSDGESFEGQVFACDFHYNIAAIKIKSDEALPMAILRNWDDSTSIDPTGKDKGLGSEYFQLHPHSNLFNLCPGDNVVAVGRYFRKPYDLMAASGKFRKFCRPWLGMEMTNLYAASADMLERTVRKFPNISKGVLVKEVHSLLQIVLA</sequence>
<reference evidence="1 2" key="1">
    <citation type="journal article" date="2021" name="Hortic Res">
        <title>High-quality reference genome and annotation aids understanding of berry development for evergreen blueberry (Vaccinium darrowii).</title>
        <authorList>
            <person name="Yu J."/>
            <person name="Hulse-Kemp A.M."/>
            <person name="Babiker E."/>
            <person name="Staton M."/>
        </authorList>
    </citation>
    <scope>NUCLEOTIDE SEQUENCE [LARGE SCALE GENOMIC DNA]</scope>
    <source>
        <strain evidence="2">cv. NJ 8807/NJ 8810</strain>
        <tissue evidence="1">Young leaf</tissue>
    </source>
</reference>
<accession>A0ACB7YHR6</accession>
<organism evidence="1 2">
    <name type="scientific">Vaccinium darrowii</name>
    <dbReference type="NCBI Taxonomy" id="229202"/>
    <lineage>
        <taxon>Eukaryota</taxon>
        <taxon>Viridiplantae</taxon>
        <taxon>Streptophyta</taxon>
        <taxon>Embryophyta</taxon>
        <taxon>Tracheophyta</taxon>
        <taxon>Spermatophyta</taxon>
        <taxon>Magnoliopsida</taxon>
        <taxon>eudicotyledons</taxon>
        <taxon>Gunneridae</taxon>
        <taxon>Pentapetalae</taxon>
        <taxon>asterids</taxon>
        <taxon>Ericales</taxon>
        <taxon>Ericaceae</taxon>
        <taxon>Vaccinioideae</taxon>
        <taxon>Vaccinieae</taxon>
        <taxon>Vaccinium</taxon>
    </lineage>
</organism>
<evidence type="ECO:0000313" key="1">
    <source>
        <dbReference type="EMBL" id="KAH7852718.1"/>
    </source>
</evidence>
<evidence type="ECO:0000313" key="2">
    <source>
        <dbReference type="Proteomes" id="UP000828048"/>
    </source>
</evidence>
<proteinExistence type="predicted"/>
<dbReference type="EMBL" id="CM037158">
    <property type="protein sequence ID" value="KAH7852718.1"/>
    <property type="molecule type" value="Genomic_DNA"/>
</dbReference>